<keyword evidence="1" id="KW-0040">ANK repeat</keyword>
<dbReference type="InterPro" id="IPR002110">
    <property type="entry name" value="Ankyrin_rpt"/>
</dbReference>
<feature type="region of interest" description="Disordered" evidence="2">
    <location>
        <begin position="27"/>
        <end position="46"/>
    </location>
</feature>
<dbReference type="Proteomes" id="UP001217089">
    <property type="component" value="Unassembled WGS sequence"/>
</dbReference>
<organism evidence="3 4">
    <name type="scientific">Tegillarca granosa</name>
    <name type="common">Malaysian cockle</name>
    <name type="synonym">Anadara granosa</name>
    <dbReference type="NCBI Taxonomy" id="220873"/>
    <lineage>
        <taxon>Eukaryota</taxon>
        <taxon>Metazoa</taxon>
        <taxon>Spiralia</taxon>
        <taxon>Lophotrochozoa</taxon>
        <taxon>Mollusca</taxon>
        <taxon>Bivalvia</taxon>
        <taxon>Autobranchia</taxon>
        <taxon>Pteriomorphia</taxon>
        <taxon>Arcoida</taxon>
        <taxon>Arcoidea</taxon>
        <taxon>Arcidae</taxon>
        <taxon>Tegillarca</taxon>
    </lineage>
</organism>
<feature type="repeat" description="ANK" evidence="1">
    <location>
        <begin position="49"/>
        <end position="81"/>
    </location>
</feature>
<feature type="repeat" description="ANK" evidence="1">
    <location>
        <begin position="82"/>
        <end position="114"/>
    </location>
</feature>
<feature type="compositionally biased region" description="Low complexity" evidence="2">
    <location>
        <begin position="445"/>
        <end position="459"/>
    </location>
</feature>
<dbReference type="EMBL" id="JARBDR010000917">
    <property type="protein sequence ID" value="KAJ8303530.1"/>
    <property type="molecule type" value="Genomic_DNA"/>
</dbReference>
<dbReference type="SUPFAM" id="SSF48403">
    <property type="entry name" value="Ankyrin repeat"/>
    <property type="match status" value="1"/>
</dbReference>
<comment type="caution">
    <text evidence="3">The sequence shown here is derived from an EMBL/GenBank/DDBJ whole genome shotgun (WGS) entry which is preliminary data.</text>
</comment>
<feature type="compositionally biased region" description="Polar residues" evidence="2">
    <location>
        <begin position="185"/>
        <end position="195"/>
    </location>
</feature>
<feature type="compositionally biased region" description="Polar residues" evidence="2">
    <location>
        <begin position="406"/>
        <end position="420"/>
    </location>
</feature>
<accession>A0ABQ9EEE5</accession>
<protein>
    <recommendedName>
        <fullName evidence="5">Ankyrin repeat domain-containing protein 12</fullName>
    </recommendedName>
</protein>
<dbReference type="Pfam" id="PF12796">
    <property type="entry name" value="Ank_2"/>
    <property type="match status" value="1"/>
</dbReference>
<feature type="compositionally biased region" description="Polar residues" evidence="2">
    <location>
        <begin position="283"/>
        <end position="310"/>
    </location>
</feature>
<evidence type="ECO:0008006" key="5">
    <source>
        <dbReference type="Google" id="ProtNLM"/>
    </source>
</evidence>
<evidence type="ECO:0000313" key="3">
    <source>
        <dbReference type="EMBL" id="KAJ8303530.1"/>
    </source>
</evidence>
<evidence type="ECO:0000256" key="2">
    <source>
        <dbReference type="SAM" id="MobiDB-lite"/>
    </source>
</evidence>
<keyword evidence="4" id="KW-1185">Reference proteome</keyword>
<evidence type="ECO:0000313" key="4">
    <source>
        <dbReference type="Proteomes" id="UP001217089"/>
    </source>
</evidence>
<feature type="repeat" description="ANK" evidence="1">
    <location>
        <begin position="115"/>
        <end position="147"/>
    </location>
</feature>
<dbReference type="PANTHER" id="PTHR24149:SF14">
    <property type="entry name" value="ANKYRIN REPEAT DOMAIN 12"/>
    <property type="match status" value="1"/>
</dbReference>
<name>A0ABQ9EEE5_TEGGR</name>
<dbReference type="SMART" id="SM00248">
    <property type="entry name" value="ANK"/>
    <property type="match status" value="3"/>
</dbReference>
<dbReference type="PRINTS" id="PR01415">
    <property type="entry name" value="ANKYRIN"/>
</dbReference>
<feature type="region of interest" description="Disordered" evidence="2">
    <location>
        <begin position="175"/>
        <end position="243"/>
    </location>
</feature>
<dbReference type="PROSITE" id="PS50297">
    <property type="entry name" value="ANK_REP_REGION"/>
    <property type="match status" value="3"/>
</dbReference>
<proteinExistence type="predicted"/>
<sequence length="697" mass="78448">MLILMKETSQGLYYYYTADCTTKPVSPTPTVIGPKRTPGDKKVHKRNERGETPLHLAAIRGDAKTTKRLIKAGADVNVADFAGWTALHEACNRGWLNVARQLLKAGANVNVQGFENDTPLHDASGNGYSKIVELLLKNGANPLQPNIHGKTPVDVAHSQDIVKLLRKEIIASSSDSSSVDDIRSPTSPESNSSTCMKEDDRNLDIEELTSKLPKSEGGSGPSSRKVLIPQSPDKLASPSDCDSLNVHTSKHALPYVLNPTQEQALGMTLSNENASNSLLLPVTQETSQTLSSNPDISGQSSQEGTTSPSVKDSEKFTVMETDENGESNKTDNLNVNKKDIDESNVKSEETDNKVKEKENKEKEEENTQRSTRTLRSHTQAKQQQQQQNKDKQETQTSQQKQDKTGNESTQNDDTGSTSKQSKSEDEEMHIHPRKRKLRPKPESTAQAQQDQQQQQHQAQPPLPNVSYEIPPNPFELFLTMRRQIACHRSSLTVVQPKAPQGFKDYLMVRSTYVLQGNNASTLSVPTLSPPNSVTGSMRDLFIEQEKARYKLRLQHLTEREKLVLAKEQEIIREHGRAARALANQSQPLSVCTVLREDEIYNNMDYEQDEKEKNTRSRYNGRQFLSWIKDVDDKYDKIKECLLLRHHHEAESLFAVQKMEWEWKLKDLKLCDHKTVPIIDELHVPMVHVNDDFELLPS</sequence>
<dbReference type="InterPro" id="IPR053210">
    <property type="entry name" value="ANKRD12"/>
</dbReference>
<dbReference type="PROSITE" id="PS50088">
    <property type="entry name" value="ANK_REPEAT"/>
    <property type="match status" value="3"/>
</dbReference>
<gene>
    <name evidence="3" type="ORF">KUTeg_019926</name>
</gene>
<evidence type="ECO:0000256" key="1">
    <source>
        <dbReference type="PROSITE-ProRule" id="PRU00023"/>
    </source>
</evidence>
<dbReference type="PANTHER" id="PTHR24149">
    <property type="entry name" value="ANKYRIN REPEAT DOMAIN-CONTAINING PROTEIN 12"/>
    <property type="match status" value="1"/>
</dbReference>
<feature type="compositionally biased region" description="Polar residues" evidence="2">
    <location>
        <begin position="368"/>
        <end position="377"/>
    </location>
</feature>
<feature type="compositionally biased region" description="Basic and acidic residues" evidence="2">
    <location>
        <begin position="336"/>
        <end position="367"/>
    </location>
</feature>
<dbReference type="InterPro" id="IPR036770">
    <property type="entry name" value="Ankyrin_rpt-contain_sf"/>
</dbReference>
<dbReference type="Pfam" id="PF00023">
    <property type="entry name" value="Ank"/>
    <property type="match status" value="1"/>
</dbReference>
<reference evidence="3 4" key="1">
    <citation type="submission" date="2022-12" db="EMBL/GenBank/DDBJ databases">
        <title>Chromosome-level genome of Tegillarca granosa.</title>
        <authorList>
            <person name="Kim J."/>
        </authorList>
    </citation>
    <scope>NUCLEOTIDE SEQUENCE [LARGE SCALE GENOMIC DNA]</scope>
    <source>
        <strain evidence="3">Teg-2019</strain>
        <tissue evidence="3">Adductor muscle</tissue>
    </source>
</reference>
<feature type="region of interest" description="Disordered" evidence="2">
    <location>
        <begin position="283"/>
        <end position="469"/>
    </location>
</feature>
<dbReference type="Gene3D" id="1.25.40.20">
    <property type="entry name" value="Ankyrin repeat-containing domain"/>
    <property type="match status" value="1"/>
</dbReference>